<dbReference type="Proteomes" id="UP000049222">
    <property type="component" value="Unassembled WGS sequence"/>
</dbReference>
<feature type="domain" description="VOC" evidence="1">
    <location>
        <begin position="6"/>
        <end position="130"/>
    </location>
</feature>
<dbReference type="STRING" id="420998.JDO7802_00340"/>
<dbReference type="Pfam" id="PF00903">
    <property type="entry name" value="Glyoxalase"/>
    <property type="match status" value="1"/>
</dbReference>
<keyword evidence="3" id="KW-1185">Reference proteome</keyword>
<protein>
    <submittedName>
        <fullName evidence="2">Putative enzyme related to lactoylglutathione lyase</fullName>
    </submittedName>
</protein>
<reference evidence="2 3" key="1">
    <citation type="submission" date="2015-07" db="EMBL/GenBank/DDBJ databases">
        <authorList>
            <person name="Noorani M."/>
        </authorList>
    </citation>
    <scope>NUCLEOTIDE SEQUENCE [LARGE SCALE GENOMIC DNA]</scope>
    <source>
        <strain evidence="2 3">CECT 7802</strain>
    </source>
</reference>
<evidence type="ECO:0000313" key="3">
    <source>
        <dbReference type="Proteomes" id="UP000049222"/>
    </source>
</evidence>
<dbReference type="Gene3D" id="3.10.180.10">
    <property type="entry name" value="2,3-Dihydroxybiphenyl 1,2-Dioxygenase, domain 1"/>
    <property type="match status" value="1"/>
</dbReference>
<dbReference type="PANTHER" id="PTHR36437:SF2">
    <property type="entry name" value="GLYOXALASE_BLEOMYCIN RESISTANCE PROTEIN_DIOXYGENASE"/>
    <property type="match status" value="1"/>
</dbReference>
<proteinExistence type="predicted"/>
<organism evidence="2 3">
    <name type="scientific">Jannaschia donghaensis</name>
    <dbReference type="NCBI Taxonomy" id="420998"/>
    <lineage>
        <taxon>Bacteria</taxon>
        <taxon>Pseudomonadati</taxon>
        <taxon>Pseudomonadota</taxon>
        <taxon>Alphaproteobacteria</taxon>
        <taxon>Rhodobacterales</taxon>
        <taxon>Roseobacteraceae</taxon>
        <taxon>Jannaschia</taxon>
    </lineage>
</organism>
<evidence type="ECO:0000259" key="1">
    <source>
        <dbReference type="PROSITE" id="PS51819"/>
    </source>
</evidence>
<dbReference type="AlphaFoldDB" id="A0A0M6YDC4"/>
<keyword evidence="2" id="KW-0456">Lyase</keyword>
<name>A0A0M6YDC4_9RHOB</name>
<dbReference type="InterPro" id="IPR004360">
    <property type="entry name" value="Glyas_Fos-R_dOase_dom"/>
</dbReference>
<accession>A0A0M6YDC4</accession>
<dbReference type="GO" id="GO:0016829">
    <property type="term" value="F:lyase activity"/>
    <property type="evidence" value="ECO:0007669"/>
    <property type="project" value="UniProtKB-KW"/>
</dbReference>
<sequence>MTVGQTLALVTIVVEDYDPAIAFFTRTLGFDLVEDTYQPEQDKRWVVVRPSGGGAGLLLARATTPDQTATTGAQTGGRVAFFLRTDDIARDHAIYLARGVVFVRPPATMPYGTVAVFRDICGNLWDLIEYADPGAA</sequence>
<evidence type="ECO:0000313" key="2">
    <source>
        <dbReference type="EMBL" id="CTQ48338.1"/>
    </source>
</evidence>
<dbReference type="InterPro" id="IPR037523">
    <property type="entry name" value="VOC_core"/>
</dbReference>
<dbReference type="RefSeq" id="WP_222836381.1">
    <property type="nucleotide sequence ID" value="NZ_CXSU01000005.1"/>
</dbReference>
<dbReference type="EMBL" id="CXSU01000005">
    <property type="protein sequence ID" value="CTQ48338.1"/>
    <property type="molecule type" value="Genomic_DNA"/>
</dbReference>
<gene>
    <name evidence="2" type="ORF">JDO7802_00340</name>
</gene>
<dbReference type="SUPFAM" id="SSF54593">
    <property type="entry name" value="Glyoxalase/Bleomycin resistance protein/Dihydroxybiphenyl dioxygenase"/>
    <property type="match status" value="1"/>
</dbReference>
<dbReference type="PANTHER" id="PTHR36437">
    <property type="entry name" value="GLYOXALASE/BLEOMYCIN RESISTANCE PROTEIN/DIOXYGENASE"/>
    <property type="match status" value="1"/>
</dbReference>
<dbReference type="InterPro" id="IPR029068">
    <property type="entry name" value="Glyas_Bleomycin-R_OHBP_Dase"/>
</dbReference>
<dbReference type="PROSITE" id="PS51819">
    <property type="entry name" value="VOC"/>
    <property type="match status" value="1"/>
</dbReference>